<dbReference type="CDD" id="cd10229">
    <property type="entry name" value="ASKHA_NBD_HSP70_HSPA12"/>
    <property type="match status" value="1"/>
</dbReference>
<protein>
    <recommendedName>
        <fullName evidence="4">Heat shock 70 kDa protein 12A</fullName>
    </recommendedName>
</protein>
<dbReference type="AlphaFoldDB" id="A0A8W8KQA8"/>
<dbReference type="Proteomes" id="UP000005408">
    <property type="component" value="Unassembled WGS sequence"/>
</dbReference>
<evidence type="ECO:0000313" key="2">
    <source>
        <dbReference type="EnsemblMetazoa" id="G24499.2:cds"/>
    </source>
</evidence>
<name>A0A8W8KQA8_MAGGI</name>
<dbReference type="SUPFAM" id="SSF53067">
    <property type="entry name" value="Actin-like ATPase domain"/>
    <property type="match status" value="2"/>
</dbReference>
<accession>A0A8W8KQA8</accession>
<dbReference type="EnsemblMetazoa" id="G24499.1">
    <property type="protein sequence ID" value="G24499.1:cds"/>
    <property type="gene ID" value="G24499"/>
</dbReference>
<dbReference type="InterPro" id="IPR043129">
    <property type="entry name" value="ATPase_NBD"/>
</dbReference>
<evidence type="ECO:0000256" key="1">
    <source>
        <dbReference type="SAM" id="MobiDB-lite"/>
    </source>
</evidence>
<evidence type="ECO:0000313" key="3">
    <source>
        <dbReference type="Proteomes" id="UP000005408"/>
    </source>
</evidence>
<dbReference type="OrthoDB" id="2963168at2759"/>
<dbReference type="Gene3D" id="3.30.420.40">
    <property type="match status" value="1"/>
</dbReference>
<reference evidence="2" key="1">
    <citation type="submission" date="2022-08" db="UniProtKB">
        <authorList>
            <consortium name="EnsemblMetazoa"/>
        </authorList>
    </citation>
    <scope>IDENTIFICATION</scope>
    <source>
        <strain evidence="2">05x7-T-G4-1.051#20</strain>
    </source>
</reference>
<sequence>MADEETPESSSEHKLSECSNEEEGAVCPDSTSSACPEEDPYKIIAAIDFGTTFSGYAYALTSNKDNIYTNRNWGQTQGFLLQKTPTCLLLKPSGEFAAFGFEAVSKYNDLTEEEAAEHYYFDRFKMKLYDNKILNTEIVLQDVNGKEQLAVDVFSQSLHFMKGHLLRHLAGAMGYQPEAETIRWVITVPAIWDENAKQFMREAAYKGELIDNVHSNQLLIALEPEAASLTCRTIQTNSFIDNRENQTAKPTFEPGTKYIVVDAGGGTIDIVAHKVRKDGRIRELFRATGGAWGGTVIDQQFINLLFRIFGEEFINEFHAQFPKDYVELLQDFEIKKRGESDSVRVSLPYNFCNFSYDEKSVQNCIKDYTQKSGNSVKFSSGKLVLSSEIVDSLFKDPLGQINDHIENLLKRPKLRDLNYIFLVGGFAESVRLQSSIKKAFSERVTVLVPEDASLAVVKGAVAFGCDPSSICQRICRYTYGVGSYLPFEDGKHRDDLKVVSDELVLCKNILQVWAECGEVIGHNEVWRETYTPIITNQRGIIFEFFKSSKKNVQYTDEEGVEKCGCLVVEMPDMTGDMERAVDLEVIFGGTEIKVVGYDHTSKTHRETYIDFLTA</sequence>
<keyword evidence="3" id="KW-1185">Reference proteome</keyword>
<dbReference type="OMA" id="KRCRRHY"/>
<proteinExistence type="predicted"/>
<dbReference type="PANTHER" id="PTHR14187:SF5">
    <property type="entry name" value="HEAT SHOCK 70 KDA PROTEIN 12A"/>
    <property type="match status" value="1"/>
</dbReference>
<feature type="region of interest" description="Disordered" evidence="1">
    <location>
        <begin position="1"/>
        <end position="35"/>
    </location>
</feature>
<organism evidence="2 3">
    <name type="scientific">Magallana gigas</name>
    <name type="common">Pacific oyster</name>
    <name type="synonym">Crassostrea gigas</name>
    <dbReference type="NCBI Taxonomy" id="29159"/>
    <lineage>
        <taxon>Eukaryota</taxon>
        <taxon>Metazoa</taxon>
        <taxon>Spiralia</taxon>
        <taxon>Lophotrochozoa</taxon>
        <taxon>Mollusca</taxon>
        <taxon>Bivalvia</taxon>
        <taxon>Autobranchia</taxon>
        <taxon>Pteriomorphia</taxon>
        <taxon>Ostreida</taxon>
        <taxon>Ostreoidea</taxon>
        <taxon>Ostreidae</taxon>
        <taxon>Magallana</taxon>
    </lineage>
</organism>
<dbReference type="EnsemblMetazoa" id="G24499.2">
    <property type="protein sequence ID" value="G24499.2:cds"/>
    <property type="gene ID" value="G24499"/>
</dbReference>
<dbReference type="PANTHER" id="PTHR14187">
    <property type="entry name" value="ALPHA KINASE/ELONGATION FACTOR 2 KINASE"/>
    <property type="match status" value="1"/>
</dbReference>
<evidence type="ECO:0008006" key="4">
    <source>
        <dbReference type="Google" id="ProtNLM"/>
    </source>
</evidence>